<gene>
    <name evidence="7" type="ORF">GCM10009117_13280</name>
</gene>
<dbReference type="Proteomes" id="UP001500507">
    <property type="component" value="Unassembled WGS sequence"/>
</dbReference>
<dbReference type="SMART" id="SM00220">
    <property type="entry name" value="S_TKc"/>
    <property type="match status" value="1"/>
</dbReference>
<protein>
    <recommendedName>
        <fullName evidence="6">Protein kinase domain-containing protein</fullName>
    </recommendedName>
</protein>
<dbReference type="PROSITE" id="PS00108">
    <property type="entry name" value="PROTEIN_KINASE_ST"/>
    <property type="match status" value="1"/>
</dbReference>
<dbReference type="EMBL" id="BAAAFG010000013">
    <property type="protein sequence ID" value="GAA0872181.1"/>
    <property type="molecule type" value="Genomic_DNA"/>
</dbReference>
<feature type="coiled-coil region" evidence="5">
    <location>
        <begin position="312"/>
        <end position="342"/>
    </location>
</feature>
<dbReference type="SUPFAM" id="SSF56112">
    <property type="entry name" value="Protein kinase-like (PK-like)"/>
    <property type="match status" value="1"/>
</dbReference>
<evidence type="ECO:0000256" key="1">
    <source>
        <dbReference type="ARBA" id="ARBA00022679"/>
    </source>
</evidence>
<evidence type="ECO:0000256" key="2">
    <source>
        <dbReference type="ARBA" id="ARBA00022741"/>
    </source>
</evidence>
<keyword evidence="4" id="KW-0067">ATP-binding</keyword>
<accession>A0ABP3XW03</accession>
<dbReference type="InterPro" id="IPR000719">
    <property type="entry name" value="Prot_kinase_dom"/>
</dbReference>
<dbReference type="InterPro" id="IPR011009">
    <property type="entry name" value="Kinase-like_dom_sf"/>
</dbReference>
<comment type="caution">
    <text evidence="7">The sequence shown here is derived from an EMBL/GenBank/DDBJ whole genome shotgun (WGS) entry which is preliminary data.</text>
</comment>
<organism evidence="7 8">
    <name type="scientific">Gangjinia marincola</name>
    <dbReference type="NCBI Taxonomy" id="578463"/>
    <lineage>
        <taxon>Bacteria</taxon>
        <taxon>Pseudomonadati</taxon>
        <taxon>Bacteroidota</taxon>
        <taxon>Flavobacteriia</taxon>
        <taxon>Flavobacteriales</taxon>
        <taxon>Flavobacteriaceae</taxon>
        <taxon>Gangjinia</taxon>
    </lineage>
</organism>
<evidence type="ECO:0000313" key="8">
    <source>
        <dbReference type="Proteomes" id="UP001500507"/>
    </source>
</evidence>
<evidence type="ECO:0000313" key="7">
    <source>
        <dbReference type="EMBL" id="GAA0872181.1"/>
    </source>
</evidence>
<evidence type="ECO:0000256" key="5">
    <source>
        <dbReference type="SAM" id="Coils"/>
    </source>
</evidence>
<sequence length="533" mass="61834">MDRTKSLQLEKEIKGTELNGYKVISLINNGKSAAVFRATKDGKDFALKVFDNYLVERFGHEIQTKRIQQEIDLKNHTIPNLIKIFEGGNTDFDNQTYYYLVMEFILGVNLKDYILKKDYSFEFIKNVLLKLVTTTSKLLEEKNIAHRDIKPENIMVSNSGEIILMDLGVLKLVGAKSFSDEEEKSFVGTLRYAAPEFLLRTEEDSILGWKSLNIYQIGATLHDLVMKREIFSDKTPYSNLVIAIKDDMPEVYNDKYPFELLQLIRDMLVKDWKRRLTLIDNSRLKNLDSIKETFDNSFDEDADVLLKMTMGHKTKFEEIEKLRRTQQELKKKEKQIGEDLKNSVDLSFQKIREKGIYNSLKKSKNFRFNSDKRNPDALIQNYLYEVQGDLKSGFPRSLFVLVRISNDSSSYSEIEVFGIFPSVFLKADVKQPLRVFQELAKESQVGNRYATQANKYHSFQTFNIYRGVAEINDSFENHLSGQLLKLFVTALKRVEDYVKKEIQYYEDMANNKNTGSSRITTGMKNIIINKLGT</sequence>
<dbReference type="PANTHER" id="PTHR24348">
    <property type="entry name" value="SERINE/THREONINE-PROTEIN KINASE UNC-51-RELATED"/>
    <property type="match status" value="1"/>
</dbReference>
<proteinExistence type="predicted"/>
<keyword evidence="3" id="KW-0418">Kinase</keyword>
<dbReference type="InterPro" id="IPR045269">
    <property type="entry name" value="Atg1-like"/>
</dbReference>
<dbReference type="PANTHER" id="PTHR24348:SF22">
    <property type="entry name" value="NON-SPECIFIC SERINE_THREONINE PROTEIN KINASE"/>
    <property type="match status" value="1"/>
</dbReference>
<dbReference type="RefSeq" id="WP_343765060.1">
    <property type="nucleotide sequence ID" value="NZ_BAAAFG010000013.1"/>
</dbReference>
<evidence type="ECO:0000259" key="6">
    <source>
        <dbReference type="PROSITE" id="PS50011"/>
    </source>
</evidence>
<dbReference type="Pfam" id="PF00069">
    <property type="entry name" value="Pkinase"/>
    <property type="match status" value="1"/>
</dbReference>
<name>A0ABP3XW03_9FLAO</name>
<feature type="domain" description="Protein kinase" evidence="6">
    <location>
        <begin position="21"/>
        <end position="294"/>
    </location>
</feature>
<keyword evidence="2" id="KW-0547">Nucleotide-binding</keyword>
<keyword evidence="8" id="KW-1185">Reference proteome</keyword>
<evidence type="ECO:0000256" key="3">
    <source>
        <dbReference type="ARBA" id="ARBA00022777"/>
    </source>
</evidence>
<evidence type="ECO:0000256" key="4">
    <source>
        <dbReference type="ARBA" id="ARBA00022840"/>
    </source>
</evidence>
<keyword evidence="1" id="KW-0808">Transferase</keyword>
<dbReference type="PROSITE" id="PS50011">
    <property type="entry name" value="PROTEIN_KINASE_DOM"/>
    <property type="match status" value="1"/>
</dbReference>
<keyword evidence="5" id="KW-0175">Coiled coil</keyword>
<reference evidence="8" key="1">
    <citation type="journal article" date="2019" name="Int. J. Syst. Evol. Microbiol.">
        <title>The Global Catalogue of Microorganisms (GCM) 10K type strain sequencing project: providing services to taxonomists for standard genome sequencing and annotation.</title>
        <authorList>
            <consortium name="The Broad Institute Genomics Platform"/>
            <consortium name="The Broad Institute Genome Sequencing Center for Infectious Disease"/>
            <person name="Wu L."/>
            <person name="Ma J."/>
        </authorList>
    </citation>
    <scope>NUCLEOTIDE SEQUENCE [LARGE SCALE GENOMIC DNA]</scope>
    <source>
        <strain evidence="8">JCM 16082</strain>
    </source>
</reference>
<dbReference type="InterPro" id="IPR008271">
    <property type="entry name" value="Ser/Thr_kinase_AS"/>
</dbReference>
<dbReference type="Gene3D" id="1.10.510.10">
    <property type="entry name" value="Transferase(Phosphotransferase) domain 1"/>
    <property type="match status" value="1"/>
</dbReference>